<dbReference type="SUPFAM" id="SSF56935">
    <property type="entry name" value="Porins"/>
    <property type="match status" value="1"/>
</dbReference>
<feature type="chain" id="PRO_5045637908" evidence="9">
    <location>
        <begin position="28"/>
        <end position="1032"/>
    </location>
</feature>
<dbReference type="InterPro" id="IPR023997">
    <property type="entry name" value="TonB-dep_OMP_SusC/RagA_CS"/>
</dbReference>
<dbReference type="PROSITE" id="PS52016">
    <property type="entry name" value="TONB_DEPENDENT_REC_3"/>
    <property type="match status" value="1"/>
</dbReference>
<dbReference type="SUPFAM" id="SSF49464">
    <property type="entry name" value="Carboxypeptidase regulatory domain-like"/>
    <property type="match status" value="1"/>
</dbReference>
<dbReference type="NCBIfam" id="TIGR04057">
    <property type="entry name" value="SusC_RagA_signa"/>
    <property type="match status" value="1"/>
</dbReference>
<comment type="subcellular location">
    <subcellularLocation>
        <location evidence="1 8">Cell outer membrane</location>
        <topology evidence="1 8">Multi-pass membrane protein</topology>
    </subcellularLocation>
</comment>
<dbReference type="PANTHER" id="PTHR30069">
    <property type="entry name" value="TONB-DEPENDENT OUTER MEMBRANE RECEPTOR"/>
    <property type="match status" value="1"/>
</dbReference>
<evidence type="ECO:0000259" key="10">
    <source>
        <dbReference type="Pfam" id="PF07715"/>
    </source>
</evidence>
<reference evidence="11 12" key="1">
    <citation type="submission" date="2020-08" db="EMBL/GenBank/DDBJ databases">
        <title>Sphingobacterium sp. DN00404 isolated from aquaculture water.</title>
        <authorList>
            <person name="Zhang M."/>
        </authorList>
    </citation>
    <scope>NUCLEOTIDE SEQUENCE [LARGE SCALE GENOMIC DNA]</scope>
    <source>
        <strain evidence="11 12">DN00404</strain>
    </source>
</reference>
<dbReference type="EMBL" id="JACOIK010000006">
    <property type="protein sequence ID" value="MBD1433102.1"/>
    <property type="molecule type" value="Genomic_DNA"/>
</dbReference>
<dbReference type="Gene3D" id="2.40.170.20">
    <property type="entry name" value="TonB-dependent receptor, beta-barrel domain"/>
    <property type="match status" value="1"/>
</dbReference>
<dbReference type="Proteomes" id="UP000602759">
    <property type="component" value="Unassembled WGS sequence"/>
</dbReference>
<keyword evidence="3 8" id="KW-1134">Transmembrane beta strand</keyword>
<sequence length="1032" mass="112346">MKNNIILNYVRYLLVLISSFTFLGVQAQNVNSVTGSVSGRNNGEPLSGVTITNLSTSEKTTTDVNGKFSIKAVDGTVLQFSSVGYETYEQTVNNAVLNVLLSANLNNLNEVIVVGYGTATRASLVNAVSKIDAKDVPKAANSSVAQLVFGRAPGVQAVQQSAEPGGNITLSIRGRGNPLIVIDGVVMPNAGLEPGNSGVASELNGVKRGGFAGLNPEDIESMEFLKDASAAIYGVGASNGVVLITTKKGRTGKASVTYDGVRSFVTNQKYLEPLTARQYMEEFNRLGLDKYLFDNNMAPFGSNAPGNYTPRFSQEEIQNTGEGTDWLGLVLRNGAVDNHNVNITGGSDFMKYYVSGGYFGQTGTVQNSGLSRYTGRANLDFNLTNWLKVNVNLSGSRADYLNSTAGWQTGNSGTQGFGALQAAVAYPRFVPVYDEAGNYSLFQVTGNPVSLLDIQDKTAFNSLNTFISADFNIIGEKLRAKLLYGNVYESSERDFFVPSTTFYFQLYRARGSLNQSTRNMNTMEATVMYNESFWEDKLKFDFVGGIGQYPVRERGFGAASADMKDGIGTDNLFAGSGDVRVSSFHNADKRRSLFGRASFDIMNRYFIQFAGRYDGFSQFFPGKKFAFLPSVSAGWTLTNESFLRDASFLDLLKIRGSIGVTAEASGYAYATFQPDNSLVSFNSGATQIIPYVLAQLDQPNLTWPRTINKNIGIDFSLFNSRISGAVDVFRDDLTRLIMDAPTEALSIFGEEPVNGGHRVRKGWEGNINASVISSNDFKWNVIFNLSHMTFEHKERFPFEILNPGVSATDPVNSIYVFRTDGLIQPGEALSEAQQTLPTRGQLPGSPRIVDLNGDGVLDAHDILRYDSAPLYTLGFGNMFTYKAFDFSIFFYGNRGAWGFNNLRTWANPINILTGVQSGIAEISDVWTTTNPDGTIPGVAFDAPALGLPAGIDTDLEKRDFIRCRNIGLGYTLSQSGLNKYVRNLRFFVDVQNPFIITNYKIADPEVQVGSVKGGAAPYPMATTTSIGLKAAF</sequence>
<dbReference type="Pfam" id="PF13715">
    <property type="entry name" value="CarbopepD_reg_2"/>
    <property type="match status" value="1"/>
</dbReference>
<dbReference type="RefSeq" id="WP_190994087.1">
    <property type="nucleotide sequence ID" value="NZ_JACOIK010000006.1"/>
</dbReference>
<evidence type="ECO:0000313" key="12">
    <source>
        <dbReference type="Proteomes" id="UP000602759"/>
    </source>
</evidence>
<dbReference type="Gene3D" id="2.60.40.1120">
    <property type="entry name" value="Carboxypeptidase-like, regulatory domain"/>
    <property type="match status" value="1"/>
</dbReference>
<evidence type="ECO:0000256" key="6">
    <source>
        <dbReference type="ARBA" id="ARBA00023136"/>
    </source>
</evidence>
<dbReference type="InterPro" id="IPR039426">
    <property type="entry name" value="TonB-dep_rcpt-like"/>
</dbReference>
<feature type="signal peptide" evidence="9">
    <location>
        <begin position="1"/>
        <end position="27"/>
    </location>
</feature>
<evidence type="ECO:0000256" key="3">
    <source>
        <dbReference type="ARBA" id="ARBA00022452"/>
    </source>
</evidence>
<evidence type="ECO:0000256" key="9">
    <source>
        <dbReference type="SAM" id="SignalP"/>
    </source>
</evidence>
<keyword evidence="7 8" id="KW-0998">Cell outer membrane</keyword>
<evidence type="ECO:0000256" key="5">
    <source>
        <dbReference type="ARBA" id="ARBA00022729"/>
    </source>
</evidence>
<accession>A0ABR7YP73</accession>
<name>A0ABR7YP73_9SPHI</name>
<dbReference type="Pfam" id="PF07715">
    <property type="entry name" value="Plug"/>
    <property type="match status" value="1"/>
</dbReference>
<dbReference type="InterPro" id="IPR037066">
    <property type="entry name" value="Plug_dom_sf"/>
</dbReference>
<keyword evidence="6 8" id="KW-0472">Membrane</keyword>
<dbReference type="InterPro" id="IPR008969">
    <property type="entry name" value="CarboxyPept-like_regulatory"/>
</dbReference>
<keyword evidence="5 9" id="KW-0732">Signal</keyword>
<proteinExistence type="inferred from homology"/>
<dbReference type="InterPro" id="IPR036942">
    <property type="entry name" value="Beta-barrel_TonB_sf"/>
</dbReference>
<keyword evidence="2 8" id="KW-0813">Transport</keyword>
<dbReference type="PANTHER" id="PTHR30069:SF29">
    <property type="entry name" value="HEMOGLOBIN AND HEMOGLOBIN-HAPTOGLOBIN-BINDING PROTEIN 1-RELATED"/>
    <property type="match status" value="1"/>
</dbReference>
<dbReference type="InterPro" id="IPR018247">
    <property type="entry name" value="EF_Hand_1_Ca_BS"/>
</dbReference>
<dbReference type="InterPro" id="IPR023996">
    <property type="entry name" value="TonB-dep_OMP_SusC/RagA"/>
</dbReference>
<keyword evidence="12" id="KW-1185">Reference proteome</keyword>
<feature type="domain" description="TonB-dependent receptor plug" evidence="10">
    <location>
        <begin position="124"/>
        <end position="241"/>
    </location>
</feature>
<evidence type="ECO:0000256" key="4">
    <source>
        <dbReference type="ARBA" id="ARBA00022692"/>
    </source>
</evidence>
<comment type="caution">
    <text evidence="11">The sequence shown here is derived from an EMBL/GenBank/DDBJ whole genome shotgun (WGS) entry which is preliminary data.</text>
</comment>
<organism evidence="11 12">
    <name type="scientific">Sphingobacterium micropteri</name>
    <dbReference type="NCBI Taxonomy" id="2763501"/>
    <lineage>
        <taxon>Bacteria</taxon>
        <taxon>Pseudomonadati</taxon>
        <taxon>Bacteroidota</taxon>
        <taxon>Sphingobacteriia</taxon>
        <taxon>Sphingobacteriales</taxon>
        <taxon>Sphingobacteriaceae</taxon>
        <taxon>Sphingobacterium</taxon>
    </lineage>
</organism>
<dbReference type="NCBIfam" id="TIGR04056">
    <property type="entry name" value="OMP_RagA_SusC"/>
    <property type="match status" value="1"/>
</dbReference>
<evidence type="ECO:0000256" key="7">
    <source>
        <dbReference type="ARBA" id="ARBA00023237"/>
    </source>
</evidence>
<evidence type="ECO:0000256" key="8">
    <source>
        <dbReference type="PROSITE-ProRule" id="PRU01360"/>
    </source>
</evidence>
<evidence type="ECO:0000313" key="11">
    <source>
        <dbReference type="EMBL" id="MBD1433102.1"/>
    </source>
</evidence>
<dbReference type="InterPro" id="IPR012910">
    <property type="entry name" value="Plug_dom"/>
</dbReference>
<evidence type="ECO:0000256" key="1">
    <source>
        <dbReference type="ARBA" id="ARBA00004571"/>
    </source>
</evidence>
<comment type="similarity">
    <text evidence="8">Belongs to the TonB-dependent receptor family.</text>
</comment>
<dbReference type="PROSITE" id="PS00018">
    <property type="entry name" value="EF_HAND_1"/>
    <property type="match status" value="1"/>
</dbReference>
<evidence type="ECO:0000256" key="2">
    <source>
        <dbReference type="ARBA" id="ARBA00022448"/>
    </source>
</evidence>
<protein>
    <submittedName>
        <fullName evidence="11">SusC/RagA family TonB-linked outer membrane protein</fullName>
    </submittedName>
</protein>
<gene>
    <name evidence="11" type="ORF">H8B06_09720</name>
</gene>
<keyword evidence="4 8" id="KW-0812">Transmembrane</keyword>
<dbReference type="Gene3D" id="2.170.130.10">
    <property type="entry name" value="TonB-dependent receptor, plug domain"/>
    <property type="match status" value="1"/>
</dbReference>